<name>A0ABT6YAB9_9BACT</name>
<feature type="transmembrane region" description="Helical" evidence="1">
    <location>
        <begin position="116"/>
        <end position="134"/>
    </location>
</feature>
<organism evidence="2 3">
    <name type="scientific">Flectobacillus roseus</name>
    <dbReference type="NCBI Taxonomy" id="502259"/>
    <lineage>
        <taxon>Bacteria</taxon>
        <taxon>Pseudomonadati</taxon>
        <taxon>Bacteroidota</taxon>
        <taxon>Cytophagia</taxon>
        <taxon>Cytophagales</taxon>
        <taxon>Flectobacillaceae</taxon>
        <taxon>Flectobacillus</taxon>
    </lineage>
</organism>
<dbReference type="EMBL" id="JASHIF010000011">
    <property type="protein sequence ID" value="MDI9860490.1"/>
    <property type="molecule type" value="Genomic_DNA"/>
</dbReference>
<evidence type="ECO:0000256" key="1">
    <source>
        <dbReference type="SAM" id="Phobius"/>
    </source>
</evidence>
<proteinExistence type="predicted"/>
<evidence type="ECO:0000313" key="2">
    <source>
        <dbReference type="EMBL" id="MDI9860490.1"/>
    </source>
</evidence>
<protein>
    <recommendedName>
        <fullName evidence="4">Glycosyltransferase RgtA/B/C/D-like domain-containing protein</fullName>
    </recommendedName>
</protein>
<dbReference type="Pfam" id="PF19528">
    <property type="entry name" value="DUF6056"/>
    <property type="match status" value="1"/>
</dbReference>
<feature type="transmembrane region" description="Helical" evidence="1">
    <location>
        <begin position="268"/>
        <end position="288"/>
    </location>
</feature>
<keyword evidence="1" id="KW-0812">Transmembrane</keyword>
<feature type="transmembrane region" description="Helical" evidence="1">
    <location>
        <begin position="218"/>
        <end position="238"/>
    </location>
</feature>
<dbReference type="InterPro" id="IPR045691">
    <property type="entry name" value="DUF6056"/>
</dbReference>
<gene>
    <name evidence="2" type="ORF">QM524_14850</name>
</gene>
<feature type="transmembrane region" description="Helical" evidence="1">
    <location>
        <begin position="78"/>
        <end position="104"/>
    </location>
</feature>
<dbReference type="Proteomes" id="UP001236507">
    <property type="component" value="Unassembled WGS sequence"/>
</dbReference>
<comment type="caution">
    <text evidence="2">The sequence shown here is derived from an EMBL/GenBank/DDBJ whole genome shotgun (WGS) entry which is preliminary data.</text>
</comment>
<feature type="transmembrane region" description="Helical" evidence="1">
    <location>
        <begin position="304"/>
        <end position="325"/>
    </location>
</feature>
<feature type="transmembrane region" description="Helical" evidence="1">
    <location>
        <begin position="363"/>
        <end position="382"/>
    </location>
</feature>
<feature type="transmembrane region" description="Helical" evidence="1">
    <location>
        <begin position="12"/>
        <end position="31"/>
    </location>
</feature>
<feature type="transmembrane region" description="Helical" evidence="1">
    <location>
        <begin position="171"/>
        <end position="187"/>
    </location>
</feature>
<feature type="transmembrane region" description="Helical" evidence="1">
    <location>
        <begin position="337"/>
        <end position="357"/>
    </location>
</feature>
<evidence type="ECO:0008006" key="4">
    <source>
        <dbReference type="Google" id="ProtNLM"/>
    </source>
</evidence>
<sequence length="464" mass="53439">MKLIQTKAFSHSIIWVIFLLSVVPIAILGYFNHPSVADDYCFAYMTRDYGFWEGQRLYYEGWSGRYISNMLFHASPLAFGYFGFVKIMPVLILALLFHSFYLMVGEFIPTSRSNKLVLTGAFLSLYIAESASIIDNFFWYTSVFIFPISVCYWMYLVAVLIRYYSPQYQSLQNAIALLCATLVFFIVGSNEVVMLMIIAFLGLVWLYFLLFEKRFDKFFTMLGIVAVLCAYFLVIKAPGNQVRMQGGALSGNIVLAITKAIKSTFKDSFHWVVYSPLLPMTLLFAAWYQKFVPNTKIALFKTNLLYTIASLGILLTLMFFAIHYGNPDGVPDRVKNAIYVFFLAGWFYLALSILNQFPKLITLPLHNVIFVLGLTAWSLFAWSKSTNLRIMYADIRSGNAKGYDEEMTARYKLIQESKADTIYVTPLKHAPKTLYFDEIKDNQDHLWNKCYATYFKKKVIVMKK</sequence>
<dbReference type="RefSeq" id="WP_283345181.1">
    <property type="nucleotide sequence ID" value="NZ_JASHIF010000011.1"/>
</dbReference>
<keyword evidence="1" id="KW-0472">Membrane</keyword>
<accession>A0ABT6YAB9</accession>
<keyword evidence="1" id="KW-1133">Transmembrane helix</keyword>
<evidence type="ECO:0000313" key="3">
    <source>
        <dbReference type="Proteomes" id="UP001236507"/>
    </source>
</evidence>
<reference evidence="2 3" key="1">
    <citation type="submission" date="2023-05" db="EMBL/GenBank/DDBJ databases">
        <title>Novel species of genus Flectobacillus isolated from stream in China.</title>
        <authorList>
            <person name="Lu H."/>
        </authorList>
    </citation>
    <scope>NUCLEOTIDE SEQUENCE [LARGE SCALE GENOMIC DNA]</scope>
    <source>
        <strain evidence="2 3">KCTC 42575</strain>
    </source>
</reference>
<feature type="transmembrane region" description="Helical" evidence="1">
    <location>
        <begin position="140"/>
        <end position="164"/>
    </location>
</feature>
<keyword evidence="3" id="KW-1185">Reference proteome</keyword>